<dbReference type="EMBL" id="CAJVQC010111010">
    <property type="protein sequence ID" value="CAG8835100.1"/>
    <property type="molecule type" value="Genomic_DNA"/>
</dbReference>
<keyword evidence="2" id="KW-1185">Reference proteome</keyword>
<accession>A0ACA9SCF4</accession>
<evidence type="ECO:0000313" key="2">
    <source>
        <dbReference type="Proteomes" id="UP000789920"/>
    </source>
</evidence>
<sequence>MEYTLSELSDADPDKCESISSNTNIAAEESQASGRLQNSNKMMMNLLQASNNLKLGEEIEYEYTNTNQ</sequence>
<evidence type="ECO:0000313" key="1">
    <source>
        <dbReference type="EMBL" id="CAG8835100.1"/>
    </source>
</evidence>
<dbReference type="Proteomes" id="UP000789920">
    <property type="component" value="Unassembled WGS sequence"/>
</dbReference>
<reference evidence="1" key="1">
    <citation type="submission" date="2021-06" db="EMBL/GenBank/DDBJ databases">
        <authorList>
            <person name="Kallberg Y."/>
            <person name="Tangrot J."/>
            <person name="Rosling A."/>
        </authorList>
    </citation>
    <scope>NUCLEOTIDE SEQUENCE</scope>
    <source>
        <strain evidence="1">MA461A</strain>
    </source>
</reference>
<comment type="caution">
    <text evidence="1">The sequence shown here is derived from an EMBL/GenBank/DDBJ whole genome shotgun (WGS) entry which is preliminary data.</text>
</comment>
<proteinExistence type="predicted"/>
<feature type="non-terminal residue" evidence="1">
    <location>
        <position position="68"/>
    </location>
</feature>
<organism evidence="1 2">
    <name type="scientific">Racocetra persica</name>
    <dbReference type="NCBI Taxonomy" id="160502"/>
    <lineage>
        <taxon>Eukaryota</taxon>
        <taxon>Fungi</taxon>
        <taxon>Fungi incertae sedis</taxon>
        <taxon>Mucoromycota</taxon>
        <taxon>Glomeromycotina</taxon>
        <taxon>Glomeromycetes</taxon>
        <taxon>Diversisporales</taxon>
        <taxon>Gigasporaceae</taxon>
        <taxon>Racocetra</taxon>
    </lineage>
</organism>
<name>A0ACA9SCF4_9GLOM</name>
<gene>
    <name evidence="1" type="ORF">RPERSI_LOCUS29429</name>
</gene>
<protein>
    <submittedName>
        <fullName evidence="1">12774_t:CDS:1</fullName>
    </submittedName>
</protein>